<dbReference type="AlphaFoldDB" id="A0A432MPZ8"/>
<evidence type="ECO:0000256" key="1">
    <source>
        <dbReference type="SAM" id="MobiDB-lite"/>
    </source>
</evidence>
<name>A0A432MPZ8_9BACT</name>
<organism evidence="3 4">
    <name type="scientific">Tautonia sociabilis</name>
    <dbReference type="NCBI Taxonomy" id="2080755"/>
    <lineage>
        <taxon>Bacteria</taxon>
        <taxon>Pseudomonadati</taxon>
        <taxon>Planctomycetota</taxon>
        <taxon>Planctomycetia</taxon>
        <taxon>Isosphaerales</taxon>
        <taxon>Isosphaeraceae</taxon>
        <taxon>Tautonia</taxon>
    </lineage>
</organism>
<sequence>MRRLLVLPLWAVIAAPVHAQSFAPAQSRAAEPPPPRLRVLAGDTQPGAAIGGNRPVLSNGMPVPVPLGLAGPGQPNGVLFARVPTSGATVSVSPSAIANGTRLYTYTNANGGLESVLYDPGTGATVVYDQSVSFSLQGSPGSIGPGGTPRTGDDSAAGFINNPSFSLQPGQAVPTSGIPLLNQAMPSYDFRGNLGLGTPATSGPATPSPFAGTPMQSVSSPSPGPSFSITPP</sequence>
<evidence type="ECO:0000313" key="3">
    <source>
        <dbReference type="EMBL" id="RUL89145.1"/>
    </source>
</evidence>
<protein>
    <submittedName>
        <fullName evidence="3">Uncharacterized protein</fullName>
    </submittedName>
</protein>
<keyword evidence="2" id="KW-0732">Signal</keyword>
<feature type="signal peptide" evidence="2">
    <location>
        <begin position="1"/>
        <end position="19"/>
    </location>
</feature>
<keyword evidence="4" id="KW-1185">Reference proteome</keyword>
<dbReference type="OrthoDB" id="9849523at2"/>
<evidence type="ECO:0000313" key="4">
    <source>
        <dbReference type="Proteomes" id="UP000280296"/>
    </source>
</evidence>
<gene>
    <name evidence="3" type="ORF">TsocGM_03235</name>
</gene>
<feature type="chain" id="PRO_5019408195" evidence="2">
    <location>
        <begin position="20"/>
        <end position="232"/>
    </location>
</feature>
<comment type="caution">
    <text evidence="3">The sequence shown here is derived from an EMBL/GenBank/DDBJ whole genome shotgun (WGS) entry which is preliminary data.</text>
</comment>
<dbReference type="Proteomes" id="UP000280296">
    <property type="component" value="Unassembled WGS sequence"/>
</dbReference>
<reference evidence="3 4" key="2">
    <citation type="submission" date="2019-01" db="EMBL/GenBank/DDBJ databases">
        <title>Tautonia sociabilis, a novel thermotolerant planctomycete of Isosphaeraceae family, isolated from a 4000 m deep subterranean habitat.</title>
        <authorList>
            <person name="Kovaleva O.L."/>
            <person name="Elcheninov A.G."/>
            <person name="Van Heerden E."/>
            <person name="Toshchakov S.V."/>
            <person name="Novikov A."/>
            <person name="Bonch-Osmolovskaya E.A."/>
            <person name="Kublanov I.V."/>
        </authorList>
    </citation>
    <scope>NUCLEOTIDE SEQUENCE [LARGE SCALE GENOMIC DNA]</scope>
    <source>
        <strain evidence="3 4">GM2012</strain>
    </source>
</reference>
<feature type="compositionally biased region" description="Low complexity" evidence="1">
    <location>
        <begin position="197"/>
        <end position="232"/>
    </location>
</feature>
<accession>A0A432MPZ8</accession>
<evidence type="ECO:0000256" key="2">
    <source>
        <dbReference type="SAM" id="SignalP"/>
    </source>
</evidence>
<dbReference type="RefSeq" id="WP_126723880.1">
    <property type="nucleotide sequence ID" value="NZ_RYZH01000004.1"/>
</dbReference>
<dbReference type="EMBL" id="RYZH01000004">
    <property type="protein sequence ID" value="RUL89145.1"/>
    <property type="molecule type" value="Genomic_DNA"/>
</dbReference>
<reference evidence="3 4" key="1">
    <citation type="submission" date="2018-12" db="EMBL/GenBank/DDBJ databases">
        <authorList>
            <person name="Toschakov S.V."/>
        </authorList>
    </citation>
    <scope>NUCLEOTIDE SEQUENCE [LARGE SCALE GENOMIC DNA]</scope>
    <source>
        <strain evidence="3 4">GM2012</strain>
    </source>
</reference>
<feature type="region of interest" description="Disordered" evidence="1">
    <location>
        <begin position="192"/>
        <end position="232"/>
    </location>
</feature>
<proteinExistence type="predicted"/>